<protein>
    <submittedName>
        <fullName evidence="1">Uncharacterized protein</fullName>
    </submittedName>
</protein>
<sequence>MILGTAPITLGKDVILGPQTIVADSFDQFTFPGTDARPGPFTAYSLRGGQPVAMETRPGQERPGMPWMPYLGVPHDGFARLMADELLPAEDLPIGQTYTAHSAERVTVEAHFAPSDHSADGIRVQIAHNNEPLFDKVTKTGIDFQSDPLTLAPGDRLSFLVSANGSVTGDLTHYRITLRQAAP</sequence>
<comment type="caution">
    <text evidence="1">The sequence shown here is derived from an EMBL/GenBank/DDBJ whole genome shotgun (WGS) entry which is preliminary data.</text>
</comment>
<proteinExistence type="predicted"/>
<accession>A0A1J5P954</accession>
<reference evidence="1" key="1">
    <citation type="submission" date="2016-10" db="EMBL/GenBank/DDBJ databases">
        <title>Sequence of Gallionella enrichment culture.</title>
        <authorList>
            <person name="Poehlein A."/>
            <person name="Muehling M."/>
            <person name="Daniel R."/>
        </authorList>
    </citation>
    <scope>NUCLEOTIDE SEQUENCE</scope>
</reference>
<gene>
    <name evidence="1" type="ORF">GALL_541130</name>
</gene>
<evidence type="ECO:0000313" key="1">
    <source>
        <dbReference type="EMBL" id="OIQ64335.1"/>
    </source>
</evidence>
<organism evidence="1">
    <name type="scientific">mine drainage metagenome</name>
    <dbReference type="NCBI Taxonomy" id="410659"/>
    <lineage>
        <taxon>unclassified sequences</taxon>
        <taxon>metagenomes</taxon>
        <taxon>ecological metagenomes</taxon>
    </lineage>
</organism>
<name>A0A1J5P954_9ZZZZ</name>
<dbReference type="AlphaFoldDB" id="A0A1J5P954"/>
<dbReference type="EMBL" id="MLJW01008207">
    <property type="protein sequence ID" value="OIQ64335.1"/>
    <property type="molecule type" value="Genomic_DNA"/>
</dbReference>